<dbReference type="GO" id="GO:0016746">
    <property type="term" value="F:acyltransferase activity"/>
    <property type="evidence" value="ECO:0007669"/>
    <property type="project" value="UniProtKB-KW"/>
</dbReference>
<comment type="similarity">
    <text evidence="1">Belongs to the transferase hexapeptide repeat family.</text>
</comment>
<dbReference type="CDD" id="cd03354">
    <property type="entry name" value="LbH_SAT"/>
    <property type="match status" value="1"/>
</dbReference>
<dbReference type="InterPro" id="IPR045304">
    <property type="entry name" value="LbH_SAT"/>
</dbReference>
<comment type="caution">
    <text evidence="4">The sequence shown here is derived from an EMBL/GenBank/DDBJ whole genome shotgun (WGS) entry which is preliminary data.</text>
</comment>
<gene>
    <name evidence="4" type="ORF">FJY68_06400</name>
</gene>
<evidence type="ECO:0000313" key="4">
    <source>
        <dbReference type="EMBL" id="MBM3331469.1"/>
    </source>
</evidence>
<dbReference type="InterPro" id="IPR011004">
    <property type="entry name" value="Trimer_LpxA-like_sf"/>
</dbReference>
<name>A0A938BT66_UNCW3</name>
<organism evidence="4 5">
    <name type="scientific">candidate division WOR-3 bacterium</name>
    <dbReference type="NCBI Taxonomy" id="2052148"/>
    <lineage>
        <taxon>Bacteria</taxon>
        <taxon>Bacteria division WOR-3</taxon>
    </lineage>
</organism>
<dbReference type="EMBL" id="VGIR01000030">
    <property type="protein sequence ID" value="MBM3331469.1"/>
    <property type="molecule type" value="Genomic_DNA"/>
</dbReference>
<evidence type="ECO:0000313" key="5">
    <source>
        <dbReference type="Proteomes" id="UP000779900"/>
    </source>
</evidence>
<dbReference type="Gene3D" id="2.160.10.10">
    <property type="entry name" value="Hexapeptide repeat proteins"/>
    <property type="match status" value="1"/>
</dbReference>
<keyword evidence="2" id="KW-0808">Transferase</keyword>
<keyword evidence="3" id="KW-0012">Acyltransferase</keyword>
<dbReference type="InterPro" id="IPR001451">
    <property type="entry name" value="Hexapep"/>
</dbReference>
<accession>A0A938BT66</accession>
<evidence type="ECO:0000256" key="1">
    <source>
        <dbReference type="ARBA" id="ARBA00007274"/>
    </source>
</evidence>
<proteinExistence type="inferred from homology"/>
<dbReference type="Pfam" id="PF00132">
    <property type="entry name" value="Hexapep"/>
    <property type="match status" value="1"/>
</dbReference>
<evidence type="ECO:0000256" key="3">
    <source>
        <dbReference type="ARBA" id="ARBA00023315"/>
    </source>
</evidence>
<reference evidence="4" key="1">
    <citation type="submission" date="2019-03" db="EMBL/GenBank/DDBJ databases">
        <title>Lake Tanganyika Metagenome-Assembled Genomes (MAGs).</title>
        <authorList>
            <person name="Tran P."/>
        </authorList>
    </citation>
    <scope>NUCLEOTIDE SEQUENCE</scope>
    <source>
        <strain evidence="4">K_DeepCast_150m_m2_040</strain>
    </source>
</reference>
<dbReference type="PANTHER" id="PTHR42811">
    <property type="entry name" value="SERINE ACETYLTRANSFERASE"/>
    <property type="match status" value="1"/>
</dbReference>
<evidence type="ECO:0000256" key="2">
    <source>
        <dbReference type="ARBA" id="ARBA00022679"/>
    </source>
</evidence>
<sequence>MTYSEYRYLVRSDLCRHEGAVGLSGFLRHAALTPGFQYTYWMRTAAFLSGRRILRFGFGHIARLILRHHSLKYGISIPWRTRIGPGFYIGHFGQIVVHHRAVIGANCNISQGVTVGQANRGPRQGYATIGDNVYIGPGAKLVGSVRVGSNVAIGANCVVTKDVPDNAVVAGVPGRIVSYEGSRDYVNWTDY</sequence>
<protein>
    <submittedName>
        <fullName evidence="4">Serine acetyltransferase</fullName>
    </submittedName>
</protein>
<dbReference type="SUPFAM" id="SSF51161">
    <property type="entry name" value="Trimeric LpxA-like enzymes"/>
    <property type="match status" value="1"/>
</dbReference>
<dbReference type="AlphaFoldDB" id="A0A938BT66"/>
<dbReference type="Proteomes" id="UP000779900">
    <property type="component" value="Unassembled WGS sequence"/>
</dbReference>